<gene>
    <name evidence="1" type="ORF">HCN50_01450</name>
</gene>
<keyword evidence="2" id="KW-1185">Reference proteome</keyword>
<evidence type="ECO:0000313" key="1">
    <source>
        <dbReference type="EMBL" id="NOJ44919.1"/>
    </source>
</evidence>
<dbReference type="EMBL" id="JAAVLW010000001">
    <property type="protein sequence ID" value="NOJ44919.1"/>
    <property type="molecule type" value="Genomic_DNA"/>
</dbReference>
<organism evidence="1 2">
    <name type="scientific">Bradyrhizobium archetypum</name>
    <dbReference type="NCBI Taxonomy" id="2721160"/>
    <lineage>
        <taxon>Bacteria</taxon>
        <taxon>Pseudomonadati</taxon>
        <taxon>Pseudomonadota</taxon>
        <taxon>Alphaproteobacteria</taxon>
        <taxon>Hyphomicrobiales</taxon>
        <taxon>Nitrobacteraceae</taxon>
        <taxon>Bradyrhizobium</taxon>
    </lineage>
</organism>
<reference evidence="1 2" key="1">
    <citation type="submission" date="2020-03" db="EMBL/GenBank/DDBJ databases">
        <title>Bradyrhizobium diversity isolated from nodules of Muelleranthus trifoliolatus.</title>
        <authorList>
            <person name="Klepa M."/>
            <person name="Helene L."/>
            <person name="Hungria M."/>
        </authorList>
    </citation>
    <scope>NUCLEOTIDE SEQUENCE [LARGE SCALE GENOMIC DNA]</scope>
    <source>
        <strain evidence="1 2">WSM 1744</strain>
    </source>
</reference>
<dbReference type="Proteomes" id="UP000528734">
    <property type="component" value="Unassembled WGS sequence"/>
</dbReference>
<proteinExistence type="predicted"/>
<dbReference type="RefSeq" id="WP_171707826.1">
    <property type="nucleotide sequence ID" value="NZ_JAAVLW010000001.1"/>
</dbReference>
<dbReference type="AlphaFoldDB" id="A0A7Y4GZP4"/>
<name>A0A7Y4GZP4_9BRAD</name>
<accession>A0A7Y4GZP4</accession>
<evidence type="ECO:0000313" key="2">
    <source>
        <dbReference type="Proteomes" id="UP000528734"/>
    </source>
</evidence>
<protein>
    <submittedName>
        <fullName evidence="1">Uncharacterized protein</fullName>
    </submittedName>
</protein>
<sequence length="106" mass="12070">MASTYCVSFRLANKRLNGKTYDERRQQLIDNIHTKGCGYWDETTSFFLITSDLSTDAFASKACKGLSADEDMLFVFDPSDMSACYFGAVEYPDVLRSFFQRLKKTA</sequence>
<comment type="caution">
    <text evidence="1">The sequence shown here is derived from an EMBL/GenBank/DDBJ whole genome shotgun (WGS) entry which is preliminary data.</text>
</comment>